<sequence>MTMAPEALLMAQRHLKRLPTISSVSTADSSVQDKTLPVKNTFIDLDIGRPPSLDEFFSERLIRSAPGSQIEDLPEEPPKEAQDPPVLCLAKALSFTGPARKPSYSLGSEGHNAKECHPCAFYWKDKGCSSGAECNFCHLCGQGEKKRRQKEKRIVWRSLDRVRQAFTGRMD</sequence>
<dbReference type="EMBL" id="CAUJNA010003333">
    <property type="protein sequence ID" value="CAJ1399388.1"/>
    <property type="molecule type" value="Genomic_DNA"/>
</dbReference>
<dbReference type="AlphaFoldDB" id="A0AA36J6F1"/>
<protein>
    <recommendedName>
        <fullName evidence="3">C3H1-type domain-containing protein</fullName>
    </recommendedName>
</protein>
<name>A0AA36J6F1_9DINO</name>
<evidence type="ECO:0008006" key="3">
    <source>
        <dbReference type="Google" id="ProtNLM"/>
    </source>
</evidence>
<proteinExistence type="predicted"/>
<evidence type="ECO:0000313" key="1">
    <source>
        <dbReference type="EMBL" id="CAJ1399388.1"/>
    </source>
</evidence>
<keyword evidence="2" id="KW-1185">Reference proteome</keyword>
<evidence type="ECO:0000313" key="2">
    <source>
        <dbReference type="Proteomes" id="UP001178507"/>
    </source>
</evidence>
<reference evidence="1" key="1">
    <citation type="submission" date="2023-08" db="EMBL/GenBank/DDBJ databases">
        <authorList>
            <person name="Chen Y."/>
            <person name="Shah S."/>
            <person name="Dougan E. K."/>
            <person name="Thang M."/>
            <person name="Chan C."/>
        </authorList>
    </citation>
    <scope>NUCLEOTIDE SEQUENCE</scope>
</reference>
<comment type="caution">
    <text evidence="1">The sequence shown here is derived from an EMBL/GenBank/DDBJ whole genome shotgun (WGS) entry which is preliminary data.</text>
</comment>
<organism evidence="1 2">
    <name type="scientific">Effrenium voratum</name>
    <dbReference type="NCBI Taxonomy" id="2562239"/>
    <lineage>
        <taxon>Eukaryota</taxon>
        <taxon>Sar</taxon>
        <taxon>Alveolata</taxon>
        <taxon>Dinophyceae</taxon>
        <taxon>Suessiales</taxon>
        <taxon>Symbiodiniaceae</taxon>
        <taxon>Effrenium</taxon>
    </lineage>
</organism>
<accession>A0AA36J6F1</accession>
<gene>
    <name evidence="1" type="ORF">EVOR1521_LOCUS22925</name>
</gene>
<dbReference type="Proteomes" id="UP001178507">
    <property type="component" value="Unassembled WGS sequence"/>
</dbReference>